<comment type="caution">
    <text evidence="1">The sequence shown here is derived from an EMBL/GenBank/DDBJ whole genome shotgun (WGS) entry which is preliminary data.</text>
</comment>
<reference evidence="2" key="1">
    <citation type="journal article" date="2019" name="Int. J. Syst. Evol. Microbiol.">
        <title>The Global Catalogue of Microorganisms (GCM) 10K type strain sequencing project: providing services to taxonomists for standard genome sequencing and annotation.</title>
        <authorList>
            <consortium name="The Broad Institute Genomics Platform"/>
            <consortium name="The Broad Institute Genome Sequencing Center for Infectious Disease"/>
            <person name="Wu L."/>
            <person name="Ma J."/>
        </authorList>
    </citation>
    <scope>NUCLEOTIDE SEQUENCE [LARGE SCALE GENOMIC DNA]</scope>
    <source>
        <strain evidence="2">KCTC 12861</strain>
    </source>
</reference>
<keyword evidence="2" id="KW-1185">Reference proteome</keyword>
<dbReference type="Proteomes" id="UP000637980">
    <property type="component" value="Unassembled WGS sequence"/>
</dbReference>
<sequence>MIAPVQACRGFCPGCRLFEGLGSDRLAVACSYLSTKRGRDRYTADDALFDNHIVGTANHDEVFNIVPADQQ</sequence>
<evidence type="ECO:0000313" key="1">
    <source>
        <dbReference type="EMBL" id="GHB32395.1"/>
    </source>
</evidence>
<evidence type="ECO:0000313" key="2">
    <source>
        <dbReference type="Proteomes" id="UP000637980"/>
    </source>
</evidence>
<proteinExistence type="predicted"/>
<dbReference type="EMBL" id="BMXE01000003">
    <property type="protein sequence ID" value="GHB32395.1"/>
    <property type="molecule type" value="Genomic_DNA"/>
</dbReference>
<accession>A0ABQ3EBB6</accession>
<protein>
    <submittedName>
        <fullName evidence="1">Uncharacterized protein</fullName>
    </submittedName>
</protein>
<organism evidence="1 2">
    <name type="scientific">Pseudovibrio japonicus</name>
    <dbReference type="NCBI Taxonomy" id="366534"/>
    <lineage>
        <taxon>Bacteria</taxon>
        <taxon>Pseudomonadati</taxon>
        <taxon>Pseudomonadota</taxon>
        <taxon>Alphaproteobacteria</taxon>
        <taxon>Hyphomicrobiales</taxon>
        <taxon>Stappiaceae</taxon>
        <taxon>Pseudovibrio</taxon>
    </lineage>
</organism>
<gene>
    <name evidence="1" type="ORF">GCM10007094_21510</name>
</gene>
<name>A0ABQ3EBB6_9HYPH</name>